<dbReference type="EMBL" id="CABVJG010000003">
    <property type="protein sequence ID" value="VVP89358.1"/>
    <property type="molecule type" value="Genomic_DNA"/>
</dbReference>
<gene>
    <name evidence="3" type="primary">mshA_2</name>
    <name evidence="3" type="ORF">PS925_01234</name>
</gene>
<name>A0A5E7SUA7_PSEFL</name>
<evidence type="ECO:0000259" key="1">
    <source>
        <dbReference type="Pfam" id="PF00534"/>
    </source>
</evidence>
<dbReference type="InterPro" id="IPR028098">
    <property type="entry name" value="Glyco_trans_4-like_N"/>
</dbReference>
<dbReference type="PANTHER" id="PTHR45947">
    <property type="entry name" value="SULFOQUINOVOSYL TRANSFERASE SQD2"/>
    <property type="match status" value="1"/>
</dbReference>
<dbReference type="Pfam" id="PF00534">
    <property type="entry name" value="Glycos_transf_1"/>
    <property type="match status" value="1"/>
</dbReference>
<accession>A0A5E7SUA7</accession>
<feature type="domain" description="Glycosyl transferase family 1" evidence="1">
    <location>
        <begin position="266"/>
        <end position="420"/>
    </location>
</feature>
<evidence type="ECO:0000313" key="3">
    <source>
        <dbReference type="EMBL" id="VVP89358.1"/>
    </source>
</evidence>
<dbReference type="GO" id="GO:0102710">
    <property type="term" value="F:D-inositol-3-phosphate glycosyltransferase activity"/>
    <property type="evidence" value="ECO:0007669"/>
    <property type="project" value="UniProtKB-EC"/>
</dbReference>
<feature type="domain" description="Glycosyltransferase subfamily 4-like N-terminal" evidence="2">
    <location>
        <begin position="17"/>
        <end position="128"/>
    </location>
</feature>
<dbReference type="EC" id="2.4.1.250" evidence="3"/>
<dbReference type="Proteomes" id="UP000412311">
    <property type="component" value="Unassembled WGS sequence"/>
</dbReference>
<keyword evidence="3" id="KW-0328">Glycosyltransferase</keyword>
<protein>
    <submittedName>
        <fullName evidence="3">D-inositol-3-phosphate glycosyltransferase</fullName>
        <ecNumber evidence="3">2.4.1.250</ecNumber>
    </submittedName>
</protein>
<dbReference type="InterPro" id="IPR001296">
    <property type="entry name" value="Glyco_trans_1"/>
</dbReference>
<dbReference type="Gene3D" id="3.40.50.2000">
    <property type="entry name" value="Glycogen Phosphorylase B"/>
    <property type="match status" value="2"/>
</dbReference>
<dbReference type="CDD" id="cd03823">
    <property type="entry name" value="GT4_ExpE7-like"/>
    <property type="match status" value="1"/>
</dbReference>
<evidence type="ECO:0000259" key="2">
    <source>
        <dbReference type="Pfam" id="PF13439"/>
    </source>
</evidence>
<dbReference type="Pfam" id="PF13439">
    <property type="entry name" value="Glyco_transf_4"/>
    <property type="match status" value="1"/>
</dbReference>
<dbReference type="SUPFAM" id="SSF53756">
    <property type="entry name" value="UDP-Glycosyltransferase/glycogen phosphorylase"/>
    <property type="match status" value="1"/>
</dbReference>
<sequence length="448" mass="49985">MKIVFFVHCFFPDHFYGTETYTLELAKNYRKWGHDVVIVSALFQGEPAAAELITRYEHEGFEVVLVDKNKIPHVNIKETYYQAEMRPVLTDILADLKPDIVHVTHLINHTSALLEATKALGIPTYATFTDFFGFCLTNKLEAADGALCAGPSRTRSNCVACYLKETARTSKEGWIKYANNGTSAKLIASAVTALRKMPGVKNSVFDQTIDYIAERPDILGALYNGSYAGAVAPTTFLREAYVNNDIKVPMKTLWFGIDVDRTPKPERDAEHIPVIGFIGQIAPHKGTDLLIDAFNRLPKGSARLVIYGPTDQDPAYMEELKAKSAGTQIEFRGVFESKDMVNILRDMDTLVIPSRWYENSPLVLLNALATHTPALVSDVRGMTEFVEAGVNGEIFDRGSAEDLYRKLSAWVANPQALYDLAKTTNYERTPEIMARETFAMYAKTPETV</sequence>
<keyword evidence="3" id="KW-0808">Transferase</keyword>
<dbReference type="PANTHER" id="PTHR45947:SF3">
    <property type="entry name" value="SULFOQUINOVOSYL TRANSFERASE SQD2"/>
    <property type="match status" value="1"/>
</dbReference>
<organism evidence="3 4">
    <name type="scientific">Pseudomonas fluorescens</name>
    <dbReference type="NCBI Taxonomy" id="294"/>
    <lineage>
        <taxon>Bacteria</taxon>
        <taxon>Pseudomonadati</taxon>
        <taxon>Pseudomonadota</taxon>
        <taxon>Gammaproteobacteria</taxon>
        <taxon>Pseudomonadales</taxon>
        <taxon>Pseudomonadaceae</taxon>
        <taxon>Pseudomonas</taxon>
    </lineage>
</organism>
<proteinExistence type="predicted"/>
<reference evidence="3 4" key="1">
    <citation type="submission" date="2019-09" db="EMBL/GenBank/DDBJ databases">
        <authorList>
            <person name="Chandra G."/>
            <person name="Truman W A."/>
        </authorList>
    </citation>
    <scope>NUCLEOTIDE SEQUENCE [LARGE SCALE GENOMIC DNA]</scope>
    <source>
        <strain evidence="3">PS925</strain>
    </source>
</reference>
<dbReference type="RefSeq" id="WP_150793035.1">
    <property type="nucleotide sequence ID" value="NZ_CABVJG010000003.1"/>
</dbReference>
<dbReference type="AlphaFoldDB" id="A0A5E7SUA7"/>
<evidence type="ECO:0000313" key="4">
    <source>
        <dbReference type="Proteomes" id="UP000412311"/>
    </source>
</evidence>
<dbReference type="InterPro" id="IPR050194">
    <property type="entry name" value="Glycosyltransferase_grp1"/>
</dbReference>